<gene>
    <name evidence="21 22 23 24 25" type="primary">LOC111120610</name>
</gene>
<dbReference type="InterPro" id="IPR011009">
    <property type="entry name" value="Kinase-like_dom_sf"/>
</dbReference>
<reference evidence="21 22" key="1">
    <citation type="submission" date="2025-04" db="UniProtKB">
        <authorList>
            <consortium name="RefSeq"/>
        </authorList>
    </citation>
    <scope>IDENTIFICATION</scope>
    <source>
        <tissue evidence="21 22">Whole sample</tissue>
    </source>
</reference>
<evidence type="ECO:0000259" key="19">
    <source>
        <dbReference type="PROSITE" id="PS50125"/>
    </source>
</evidence>
<evidence type="ECO:0000313" key="21">
    <source>
        <dbReference type="RefSeq" id="XP_022317162.1"/>
    </source>
</evidence>
<dbReference type="RefSeq" id="XP_022317165.1">
    <property type="nucleotide sequence ID" value="XM_022461457.1"/>
</dbReference>
<evidence type="ECO:0000256" key="7">
    <source>
        <dbReference type="ARBA" id="ARBA00022989"/>
    </source>
</evidence>
<keyword evidence="20" id="KW-1185">Reference proteome</keyword>
<evidence type="ECO:0000256" key="1">
    <source>
        <dbReference type="ARBA" id="ARBA00001436"/>
    </source>
</evidence>
<dbReference type="Pfam" id="PF00211">
    <property type="entry name" value="Guanylate_cyc"/>
    <property type="match status" value="1"/>
</dbReference>
<dbReference type="Pfam" id="PF07714">
    <property type="entry name" value="PK_Tyr_Ser-Thr"/>
    <property type="match status" value="1"/>
</dbReference>
<dbReference type="InterPro" id="IPR001054">
    <property type="entry name" value="A/G_cyclase"/>
</dbReference>
<dbReference type="RefSeq" id="XP_022317166.1">
    <property type="nucleotide sequence ID" value="XM_022461458.1"/>
</dbReference>
<keyword evidence="13 15" id="KW-0141">cGMP biosynthesis</keyword>
<dbReference type="SMART" id="SM00044">
    <property type="entry name" value="CYCc"/>
    <property type="match status" value="1"/>
</dbReference>
<evidence type="ECO:0000256" key="4">
    <source>
        <dbReference type="ARBA" id="ARBA00022692"/>
    </source>
</evidence>
<accession>A0A8B8CMV6</accession>
<dbReference type="Proteomes" id="UP000694844">
    <property type="component" value="Chromosome 2"/>
</dbReference>
<keyword evidence="9 17" id="KW-0472">Membrane</keyword>
<evidence type="ECO:0000256" key="5">
    <source>
        <dbReference type="ARBA" id="ARBA00022729"/>
    </source>
</evidence>
<evidence type="ECO:0000256" key="6">
    <source>
        <dbReference type="ARBA" id="ARBA00022741"/>
    </source>
</evidence>
<keyword evidence="6" id="KW-0547">Nucleotide-binding</keyword>
<dbReference type="PROSITE" id="PS50125">
    <property type="entry name" value="GUANYLATE_CYCLASE_2"/>
    <property type="match status" value="1"/>
</dbReference>
<evidence type="ECO:0000256" key="13">
    <source>
        <dbReference type="ARBA" id="ARBA00023293"/>
    </source>
</evidence>
<dbReference type="SUPFAM" id="SSF53822">
    <property type="entry name" value="Periplasmic binding protein-like I"/>
    <property type="match status" value="1"/>
</dbReference>
<evidence type="ECO:0000256" key="11">
    <source>
        <dbReference type="ARBA" id="ARBA00023180"/>
    </source>
</evidence>
<dbReference type="CDD" id="cd07302">
    <property type="entry name" value="CHD"/>
    <property type="match status" value="1"/>
</dbReference>
<keyword evidence="10" id="KW-0675">Receptor</keyword>
<evidence type="ECO:0000256" key="9">
    <source>
        <dbReference type="ARBA" id="ARBA00023136"/>
    </source>
</evidence>
<dbReference type="GO" id="GO:0005886">
    <property type="term" value="C:plasma membrane"/>
    <property type="evidence" value="ECO:0007669"/>
    <property type="project" value="TreeGrafter"/>
</dbReference>
<evidence type="ECO:0000259" key="18">
    <source>
        <dbReference type="PROSITE" id="PS50011"/>
    </source>
</evidence>
<dbReference type="SUPFAM" id="SSF56112">
    <property type="entry name" value="Protein kinase-like (PK-like)"/>
    <property type="match status" value="1"/>
</dbReference>
<dbReference type="GO" id="GO:0005525">
    <property type="term" value="F:GTP binding"/>
    <property type="evidence" value="ECO:0007669"/>
    <property type="project" value="UniProtKB-KW"/>
</dbReference>
<feature type="region of interest" description="Disordered" evidence="16">
    <location>
        <begin position="1115"/>
        <end position="1136"/>
    </location>
</feature>
<dbReference type="InterPro" id="IPR028082">
    <property type="entry name" value="Peripla_BP_I"/>
</dbReference>
<comment type="similarity">
    <text evidence="14">Belongs to the adenylyl cyclase class-4/guanylyl cyclase family.</text>
</comment>
<dbReference type="FunFam" id="3.30.70.1230:FF:000019">
    <property type="entry name" value="Guanylate cyclase"/>
    <property type="match status" value="1"/>
</dbReference>
<dbReference type="GO" id="GO:0004672">
    <property type="term" value="F:protein kinase activity"/>
    <property type="evidence" value="ECO:0007669"/>
    <property type="project" value="InterPro"/>
</dbReference>
<evidence type="ECO:0000256" key="14">
    <source>
        <dbReference type="RuleBase" id="RU000405"/>
    </source>
</evidence>
<evidence type="ECO:0000256" key="3">
    <source>
        <dbReference type="ARBA" id="ARBA00012202"/>
    </source>
</evidence>
<dbReference type="PANTHER" id="PTHR11920:SF335">
    <property type="entry name" value="GUANYLATE CYCLASE"/>
    <property type="match status" value="1"/>
</dbReference>
<feature type="domain" description="Guanylate cyclase" evidence="19">
    <location>
        <begin position="878"/>
        <end position="1008"/>
    </location>
</feature>
<evidence type="ECO:0000256" key="2">
    <source>
        <dbReference type="ARBA" id="ARBA00004479"/>
    </source>
</evidence>
<evidence type="ECO:0000256" key="15">
    <source>
        <dbReference type="RuleBase" id="RU003431"/>
    </source>
</evidence>
<keyword evidence="11" id="KW-0325">Glycoprotein</keyword>
<feature type="transmembrane region" description="Helical" evidence="17">
    <location>
        <begin position="6"/>
        <end position="25"/>
    </location>
</feature>
<evidence type="ECO:0000313" key="23">
    <source>
        <dbReference type="RefSeq" id="XP_022317164.1"/>
    </source>
</evidence>
<dbReference type="InterPro" id="IPR001828">
    <property type="entry name" value="ANF_lig-bd_rcpt"/>
</dbReference>
<dbReference type="GO" id="GO:0005524">
    <property type="term" value="F:ATP binding"/>
    <property type="evidence" value="ECO:0007669"/>
    <property type="project" value="InterPro"/>
</dbReference>
<evidence type="ECO:0000256" key="8">
    <source>
        <dbReference type="ARBA" id="ARBA00023134"/>
    </source>
</evidence>
<dbReference type="RefSeq" id="XP_022317162.1">
    <property type="nucleotide sequence ID" value="XM_022461454.1"/>
</dbReference>
<evidence type="ECO:0000256" key="12">
    <source>
        <dbReference type="ARBA" id="ARBA00023239"/>
    </source>
</evidence>
<proteinExistence type="inferred from homology"/>
<evidence type="ECO:0000256" key="16">
    <source>
        <dbReference type="SAM" id="MobiDB-lite"/>
    </source>
</evidence>
<dbReference type="RefSeq" id="XP_022317164.1">
    <property type="nucleotide sequence ID" value="XM_022461456.1"/>
</dbReference>
<dbReference type="Gene3D" id="3.30.70.1230">
    <property type="entry name" value="Nucleotide cyclase"/>
    <property type="match status" value="1"/>
</dbReference>
<dbReference type="InterPro" id="IPR018297">
    <property type="entry name" value="A/G_cyclase_CS"/>
</dbReference>
<dbReference type="InterPro" id="IPR000719">
    <property type="entry name" value="Prot_kinase_dom"/>
</dbReference>
<keyword evidence="12 14" id="KW-0456">Lyase</keyword>
<evidence type="ECO:0000256" key="17">
    <source>
        <dbReference type="SAM" id="Phobius"/>
    </source>
</evidence>
<dbReference type="PROSITE" id="PS00452">
    <property type="entry name" value="GUANYLATE_CYCLASE_1"/>
    <property type="match status" value="1"/>
</dbReference>
<dbReference type="RefSeq" id="XP_022317163.1">
    <property type="nucleotide sequence ID" value="XM_022461455.1"/>
</dbReference>
<dbReference type="Gene3D" id="3.40.50.2300">
    <property type="match status" value="2"/>
</dbReference>
<dbReference type="InterPro" id="IPR050401">
    <property type="entry name" value="Cyclic_nucleotide_synthase"/>
</dbReference>
<dbReference type="GO" id="GO:0001653">
    <property type="term" value="F:peptide receptor activity"/>
    <property type="evidence" value="ECO:0007669"/>
    <property type="project" value="TreeGrafter"/>
</dbReference>
<keyword evidence="8" id="KW-0342">GTP-binding</keyword>
<evidence type="ECO:0000313" key="22">
    <source>
        <dbReference type="RefSeq" id="XP_022317163.1"/>
    </source>
</evidence>
<evidence type="ECO:0000313" key="24">
    <source>
        <dbReference type="RefSeq" id="XP_022317165.1"/>
    </source>
</evidence>
<dbReference type="AlphaFoldDB" id="A0A8B8CMV6"/>
<feature type="transmembrane region" description="Helical" evidence="17">
    <location>
        <begin position="468"/>
        <end position="492"/>
    </location>
</feature>
<dbReference type="FunFam" id="1.10.510.10:FF:000420">
    <property type="entry name" value="Guanylate cyclase"/>
    <property type="match status" value="1"/>
</dbReference>
<dbReference type="GO" id="GO:0007168">
    <property type="term" value="P:receptor guanylyl cyclase signaling pathway"/>
    <property type="evidence" value="ECO:0007669"/>
    <property type="project" value="TreeGrafter"/>
</dbReference>
<dbReference type="GO" id="GO:0004016">
    <property type="term" value="F:adenylate cyclase activity"/>
    <property type="evidence" value="ECO:0007669"/>
    <property type="project" value="TreeGrafter"/>
</dbReference>
<protein>
    <recommendedName>
        <fullName evidence="3 15">Guanylate cyclase</fullName>
        <ecNumber evidence="3 15">4.6.1.2</ecNumber>
    </recommendedName>
</protein>
<dbReference type="GeneID" id="111120610"/>
<dbReference type="SUPFAM" id="SSF55073">
    <property type="entry name" value="Nucleotide cyclase"/>
    <property type="match status" value="1"/>
</dbReference>
<dbReference type="PANTHER" id="PTHR11920">
    <property type="entry name" value="GUANYLYL CYCLASE"/>
    <property type="match status" value="1"/>
</dbReference>
<keyword evidence="4 17" id="KW-0812">Transmembrane</keyword>
<feature type="domain" description="Protein kinase" evidence="18">
    <location>
        <begin position="542"/>
        <end position="806"/>
    </location>
</feature>
<dbReference type="InterPro" id="IPR001245">
    <property type="entry name" value="Ser-Thr/Tyr_kinase_cat_dom"/>
</dbReference>
<dbReference type="CDD" id="cd06370">
    <property type="entry name" value="PBP1_SAP_GC-like"/>
    <property type="match status" value="1"/>
</dbReference>
<evidence type="ECO:0000313" key="20">
    <source>
        <dbReference type="Proteomes" id="UP000694844"/>
    </source>
</evidence>
<keyword evidence="5" id="KW-0732">Signal</keyword>
<dbReference type="GO" id="GO:0035556">
    <property type="term" value="P:intracellular signal transduction"/>
    <property type="evidence" value="ECO:0007669"/>
    <property type="project" value="InterPro"/>
</dbReference>
<dbReference type="GO" id="GO:0004383">
    <property type="term" value="F:guanylate cyclase activity"/>
    <property type="evidence" value="ECO:0007669"/>
    <property type="project" value="UniProtKB-EC"/>
</dbReference>
<comment type="subcellular location">
    <subcellularLocation>
        <location evidence="2">Membrane</location>
        <topology evidence="2">Single-pass type I membrane protein</topology>
    </subcellularLocation>
</comment>
<evidence type="ECO:0000313" key="25">
    <source>
        <dbReference type="RefSeq" id="XP_022317166.1"/>
    </source>
</evidence>
<dbReference type="EC" id="4.6.1.2" evidence="3 15"/>
<dbReference type="OrthoDB" id="1890790at2759"/>
<comment type="catalytic activity">
    <reaction evidence="1 15">
        <text>GTP = 3',5'-cyclic GMP + diphosphate</text>
        <dbReference type="Rhea" id="RHEA:13665"/>
        <dbReference type="ChEBI" id="CHEBI:33019"/>
        <dbReference type="ChEBI" id="CHEBI:37565"/>
        <dbReference type="ChEBI" id="CHEBI:57746"/>
        <dbReference type="EC" id="4.6.1.2"/>
    </reaction>
</comment>
<organism evidence="20 21">
    <name type="scientific">Crassostrea virginica</name>
    <name type="common">Eastern oyster</name>
    <dbReference type="NCBI Taxonomy" id="6565"/>
    <lineage>
        <taxon>Eukaryota</taxon>
        <taxon>Metazoa</taxon>
        <taxon>Spiralia</taxon>
        <taxon>Lophotrochozoa</taxon>
        <taxon>Mollusca</taxon>
        <taxon>Bivalvia</taxon>
        <taxon>Autobranchia</taxon>
        <taxon>Pteriomorphia</taxon>
        <taxon>Ostreida</taxon>
        <taxon>Ostreoidea</taxon>
        <taxon>Ostreidae</taxon>
        <taxon>Crassostrea</taxon>
    </lineage>
</organism>
<dbReference type="Pfam" id="PF01094">
    <property type="entry name" value="ANF_receptor"/>
    <property type="match status" value="1"/>
</dbReference>
<dbReference type="Gene3D" id="1.10.510.10">
    <property type="entry name" value="Transferase(Phosphotransferase) domain 1"/>
    <property type="match status" value="1"/>
</dbReference>
<dbReference type="PROSITE" id="PS50011">
    <property type="entry name" value="PROTEIN_KINASE_DOM"/>
    <property type="match status" value="1"/>
</dbReference>
<sequence>MMRVRFFLDFIIIVISLSFLVRLSVCKKSNITVGYLTVDKTDKFIRNRQGRIISGAITYALEQINNDPRILPNHTLQMIWGDTHGDTLTAVKLLTDQWKQGVVAFFGLEDSCSVEARVAAAWNLPLISYKCADDDVSIKSKYPTFARTYPPVVQVTKSLVALLLHFKWMKFTMVVGSSHKQQTIADKLLEYADMFNITVNDKQEYSEPYMPFSNGNPFPGIIDRTYVDTRVYVFLGDLNGVVDLMTNLYDRGLLDTGEYIVIFVDHVNFDRNDTLKYFKRTIDNPEEKRNVDAARSLLIITLSPSSSENYTQFHDKVRYFNEQPPFNFYNPFSAYQKVITVYAAYLFDAVILYAKAAHHLLLEGGEITNGTAIIHSLLNQSYESIQGTTTFIDQNGDAEGNYTLLARVEIHDSKYSMQPVGHFQSSDGSLPVLRMFGVELIDWVSGAPPVDEPECGYRRQRCIPPKQFTLEITLGTVGALLLFSLIVALIVYRNWKYEQEIAGLLWKVDKADIHASLSGHKNAEFIMDSEKKDAFGSKLSLNSQHSMDSRASNLQVYAVTSYYKGQLVAIKKYEIKSLVINRKMQKEMKVMRDLRHSNINAFIGACIDHPRFIILTEYCSKGSLQDILENEDVKLDDMFIASLIKDMIQGLLFLHNSELGCHGNLKSSNCVVNSRWTLQVSDFGLLEIRAKTYRKEDEHAYYRNLFWRAPEELRGPQKRGSSKGDVYAFGIILHEMFGRCGPFGFCNMVPKDIVYRVIDGGVFPFRPDTSGLKCEKYVVDCMESCWREAPEDRPDFRCIYKSLQKIREGMKRNIFDQIMTMMESYQNHLEELVESRTIQLADEKKKTETLLHRMLPRPIADQLKQGEFVKPEVYDSVTIYFSDICGFTQLSARISPMEVVQMLNSLYTMFDSIIKNYDVYKVETIGDAYMVVSGLPIRNGDTHAGEIASMSLELLRAIKTFQITVIPNETLKLRIGMHSGPCVAGVVGLTMPRYTLFGDTVNTASRMESNGEPLKIHCSESCKAFLDKLGGYTLEPRGLVEMKGKGQLFTYWLISENAHIRRQRLQRCSQTLKMNTTWARASRQAYMQFSKSENHTEQSLDDDSQPLMNLFRENENHSSHEESPKTNHHDHFSSPKDIRSFSSKLRYVPNGILSDNKRFGDIRLTGSGQDIVERTALIAEHDLYDSDPDAQERTRHLSVGNRTQTKLIDRVPERPRSARNNNREMYKLNSENVPEYQSLVSDSAV</sequence>
<keyword evidence="7 17" id="KW-1133">Transmembrane helix</keyword>
<dbReference type="InterPro" id="IPR029787">
    <property type="entry name" value="Nucleotide_cyclase"/>
</dbReference>
<dbReference type="KEGG" id="cvn:111120610"/>
<evidence type="ECO:0000256" key="10">
    <source>
        <dbReference type="ARBA" id="ARBA00023170"/>
    </source>
</evidence>
<name>A0A8B8CMV6_CRAVI</name>